<reference evidence="2" key="1">
    <citation type="submission" date="2016-10" db="EMBL/GenBank/DDBJ databases">
        <authorList>
            <person name="Varghese N."/>
            <person name="Submissions S."/>
        </authorList>
    </citation>
    <scope>NUCLEOTIDE SEQUENCE [LARGE SCALE GENOMIC DNA]</scope>
    <source>
        <strain evidence="2">DSM 26894</strain>
    </source>
</reference>
<organism evidence="1 2">
    <name type="scientific">Alloyangia pacifica</name>
    <dbReference type="NCBI Taxonomy" id="311180"/>
    <lineage>
        <taxon>Bacteria</taxon>
        <taxon>Pseudomonadati</taxon>
        <taxon>Pseudomonadota</taxon>
        <taxon>Alphaproteobacteria</taxon>
        <taxon>Rhodobacterales</taxon>
        <taxon>Roseobacteraceae</taxon>
        <taxon>Alloyangia</taxon>
    </lineage>
</organism>
<proteinExistence type="predicted"/>
<dbReference type="Proteomes" id="UP000199392">
    <property type="component" value="Unassembled WGS sequence"/>
</dbReference>
<sequence>MRQHMFDRALEPLNERLRAKYDGRASVIYHRNWLWLLLDEGRKGRLRVADVSDIAGGSVRELQKALAEREADILERAEGLA</sequence>
<accession>A0A1I6PR08</accession>
<dbReference type="AlphaFoldDB" id="A0A1I6PR08"/>
<dbReference type="RefSeq" id="WP_092421834.1">
    <property type="nucleotide sequence ID" value="NZ_FNCL01000002.1"/>
</dbReference>
<dbReference type="STRING" id="311180.SAMN04488050_101702"/>
<protein>
    <submittedName>
        <fullName evidence="1">Uncharacterized protein</fullName>
    </submittedName>
</protein>
<dbReference type="EMBL" id="FOZW01000001">
    <property type="protein sequence ID" value="SFS42498.1"/>
    <property type="molecule type" value="Genomic_DNA"/>
</dbReference>
<name>A0A1I6PR08_9RHOB</name>
<gene>
    <name evidence="1" type="ORF">SAMN04488050_101702</name>
</gene>
<evidence type="ECO:0000313" key="1">
    <source>
        <dbReference type="EMBL" id="SFS42498.1"/>
    </source>
</evidence>
<keyword evidence="2" id="KW-1185">Reference proteome</keyword>
<evidence type="ECO:0000313" key="2">
    <source>
        <dbReference type="Proteomes" id="UP000199392"/>
    </source>
</evidence>